<dbReference type="Proteomes" id="UP001621418">
    <property type="component" value="Chromosome"/>
</dbReference>
<reference evidence="2 3" key="1">
    <citation type="submission" date="2022-10" db="EMBL/GenBank/DDBJ databases">
        <title>The complete genomes of actinobacterial strains from the NBC collection.</title>
        <authorList>
            <person name="Joergensen T.S."/>
            <person name="Alvarez Arevalo M."/>
            <person name="Sterndorff E.B."/>
            <person name="Faurdal D."/>
            <person name="Vuksanovic O."/>
            <person name="Mourched A.-S."/>
            <person name="Charusanti P."/>
            <person name="Shaw S."/>
            <person name="Blin K."/>
            <person name="Weber T."/>
        </authorList>
    </citation>
    <scope>NUCLEOTIDE SEQUENCE [LARGE SCALE GENOMIC DNA]</scope>
    <source>
        <strain evidence="2 3">NBC_01413</strain>
    </source>
</reference>
<proteinExistence type="predicted"/>
<evidence type="ECO:0000256" key="1">
    <source>
        <dbReference type="SAM" id="MobiDB-lite"/>
    </source>
</evidence>
<keyword evidence="3" id="KW-1185">Reference proteome</keyword>
<sequence length="100" mass="11050">MDALVREGAVNPQPATRDGGKVTTILAPDGSRDSLYQRNQTLYGIFVTRERARLTEMAPVFERGLARPRIGKVLRLDQIAEAHRLLDAGHNSGKIVIDIN</sequence>
<evidence type="ECO:0000313" key="2">
    <source>
        <dbReference type="EMBL" id="WTY33642.1"/>
    </source>
</evidence>
<dbReference type="Pfam" id="PF13602">
    <property type="entry name" value="ADH_zinc_N_2"/>
    <property type="match status" value="1"/>
</dbReference>
<dbReference type="Gene3D" id="3.90.180.10">
    <property type="entry name" value="Medium-chain alcohol dehydrogenases, catalytic domain"/>
    <property type="match status" value="1"/>
</dbReference>
<dbReference type="RefSeq" id="WP_405145876.1">
    <property type="nucleotide sequence ID" value="NZ_CP109527.1"/>
</dbReference>
<accession>A0ABZ1N121</accession>
<dbReference type="Gene3D" id="3.40.50.720">
    <property type="entry name" value="NAD(P)-binding Rossmann-like Domain"/>
    <property type="match status" value="1"/>
</dbReference>
<evidence type="ECO:0000313" key="3">
    <source>
        <dbReference type="Proteomes" id="UP001621418"/>
    </source>
</evidence>
<gene>
    <name evidence="2" type="ORF">OG308_20140</name>
</gene>
<organism evidence="2 3">
    <name type="scientific">Nocardia salmonicida</name>
    <dbReference type="NCBI Taxonomy" id="53431"/>
    <lineage>
        <taxon>Bacteria</taxon>
        <taxon>Bacillati</taxon>
        <taxon>Actinomycetota</taxon>
        <taxon>Actinomycetes</taxon>
        <taxon>Mycobacteriales</taxon>
        <taxon>Nocardiaceae</taxon>
        <taxon>Nocardia</taxon>
    </lineage>
</organism>
<protein>
    <submittedName>
        <fullName evidence="2">Zinc-binding dehydrogenase</fullName>
    </submittedName>
</protein>
<feature type="region of interest" description="Disordered" evidence="1">
    <location>
        <begin position="1"/>
        <end position="23"/>
    </location>
</feature>
<name>A0ABZ1N121_9NOCA</name>
<dbReference type="EMBL" id="CP109527">
    <property type="protein sequence ID" value="WTY33642.1"/>
    <property type="molecule type" value="Genomic_DNA"/>
</dbReference>